<comment type="caution">
    <text evidence="7">The sequence shown here is derived from an EMBL/GenBank/DDBJ whole genome shotgun (WGS) entry which is preliminary data.</text>
</comment>
<proteinExistence type="inferred from homology"/>
<evidence type="ECO:0000256" key="5">
    <source>
        <dbReference type="SAM" id="SignalP"/>
    </source>
</evidence>
<dbReference type="Gene3D" id="3.10.105.10">
    <property type="entry name" value="Dipeptide-binding Protein, Domain 3"/>
    <property type="match status" value="1"/>
</dbReference>
<evidence type="ECO:0000256" key="4">
    <source>
        <dbReference type="ARBA" id="ARBA00022729"/>
    </source>
</evidence>
<evidence type="ECO:0000313" key="7">
    <source>
        <dbReference type="EMBL" id="MBW6434660.1"/>
    </source>
</evidence>
<reference evidence="7 8" key="1">
    <citation type="journal article" date="2013" name="Antonie Van Leeuwenhoek">
        <title>Actinoplanes hulinensis sp. nov., a novel actinomycete isolated from soybean root (Glycine max (L.) Merr).</title>
        <authorList>
            <person name="Shen Y."/>
            <person name="Liu C."/>
            <person name="Wang X."/>
            <person name="Zhao J."/>
            <person name="Jia F."/>
            <person name="Zhang Y."/>
            <person name="Wang L."/>
            <person name="Yang D."/>
            <person name="Xiang W."/>
        </authorList>
    </citation>
    <scope>NUCLEOTIDE SEQUENCE [LARGE SCALE GENOMIC DNA]</scope>
    <source>
        <strain evidence="7 8">NEAU-M9</strain>
    </source>
</reference>
<evidence type="ECO:0000259" key="6">
    <source>
        <dbReference type="Pfam" id="PF00496"/>
    </source>
</evidence>
<keyword evidence="3" id="KW-0813">Transport</keyword>
<organism evidence="7 8">
    <name type="scientific">Actinoplanes hulinensis</name>
    <dbReference type="NCBI Taxonomy" id="1144547"/>
    <lineage>
        <taxon>Bacteria</taxon>
        <taxon>Bacillati</taxon>
        <taxon>Actinomycetota</taxon>
        <taxon>Actinomycetes</taxon>
        <taxon>Micromonosporales</taxon>
        <taxon>Micromonosporaceae</taxon>
        <taxon>Actinoplanes</taxon>
    </lineage>
</organism>
<feature type="domain" description="Solute-binding protein family 5" evidence="6">
    <location>
        <begin position="82"/>
        <end position="457"/>
    </location>
</feature>
<dbReference type="InterPro" id="IPR030678">
    <property type="entry name" value="Peptide/Ni-bd"/>
</dbReference>
<name>A0ABS7B107_9ACTN</name>
<gene>
    <name evidence="7" type="ORF">KZ829_13035</name>
</gene>
<evidence type="ECO:0000256" key="2">
    <source>
        <dbReference type="ARBA" id="ARBA00005695"/>
    </source>
</evidence>
<sequence length="543" mass="58014">MRRTRPAAVLAVVTLALTAACSPGSSAAPGAGQPVSGGSLTWAVETEPITFNPHQYAQAKARLLVWNTFEALLTHDDKGGYLPWLATGYETSPDGRTYTFKLRTDVSFTDGTKFDATAVKANVDQFAVEGYNPQVQAVQLRNLDRVEVVDPATVAFHLKQPDVLILDFLSSPQGAQVSPKSLSQAKNLKAGGPELAGTGPFILDRYTAGQEVHFTKNPAYQWAPANAGHTGPAYLDGITYRFLKESSVRVGALTSGQVQVIEGVPATDEALITGNDQLTFARGLNSGSAYSYYFNIAHAPFDDIRVRQAFREAVDVDAVLQGVYRGSATRAWSVIGPTSPFYDRSLEKTYSGDAAEANRLLDEAGWTTRDADGFRTKYGKRLTVRLVQSAPFVRDRRDVLAQAVQAAVKQSAGIDLNVALVDQGTATQALADGAYEVFDNSRADTDAGAALNLLLHSAGAINRTGVKDPELDRLLEEGQAGGDQAARNGTYQRVQRLTVTDQALILPLYAPADQVAAAATVGGLGFEPTAGVPGSAYNLWLAR</sequence>
<dbReference type="CDD" id="cd08492">
    <property type="entry name" value="PBP2_NikA_DppA_OppA_like_15"/>
    <property type="match status" value="1"/>
</dbReference>
<dbReference type="Pfam" id="PF00496">
    <property type="entry name" value="SBP_bac_5"/>
    <property type="match status" value="1"/>
</dbReference>
<dbReference type="EMBL" id="JAHXZI010000006">
    <property type="protein sequence ID" value="MBW6434660.1"/>
    <property type="molecule type" value="Genomic_DNA"/>
</dbReference>
<dbReference type="PROSITE" id="PS51257">
    <property type="entry name" value="PROKAR_LIPOPROTEIN"/>
    <property type="match status" value="1"/>
</dbReference>
<dbReference type="PIRSF" id="PIRSF002741">
    <property type="entry name" value="MppA"/>
    <property type="match status" value="1"/>
</dbReference>
<dbReference type="InterPro" id="IPR000914">
    <property type="entry name" value="SBP_5_dom"/>
</dbReference>
<feature type="chain" id="PRO_5045762634" evidence="5">
    <location>
        <begin position="28"/>
        <end position="543"/>
    </location>
</feature>
<dbReference type="PANTHER" id="PTHR30290:SF10">
    <property type="entry name" value="PERIPLASMIC OLIGOPEPTIDE-BINDING PROTEIN-RELATED"/>
    <property type="match status" value="1"/>
</dbReference>
<comment type="subcellular location">
    <subcellularLocation>
        <location evidence="1">Cell envelope</location>
    </subcellularLocation>
</comment>
<keyword evidence="4 5" id="KW-0732">Signal</keyword>
<evidence type="ECO:0000256" key="1">
    <source>
        <dbReference type="ARBA" id="ARBA00004196"/>
    </source>
</evidence>
<dbReference type="RefSeq" id="WP_220144134.1">
    <property type="nucleotide sequence ID" value="NZ_JAHXZI010000006.1"/>
</dbReference>
<dbReference type="InterPro" id="IPR039424">
    <property type="entry name" value="SBP_5"/>
</dbReference>
<dbReference type="SUPFAM" id="SSF53850">
    <property type="entry name" value="Periplasmic binding protein-like II"/>
    <property type="match status" value="1"/>
</dbReference>
<protein>
    <submittedName>
        <fullName evidence="7">ABC transporter substrate-binding protein</fullName>
    </submittedName>
</protein>
<accession>A0ABS7B107</accession>
<dbReference type="Gene3D" id="3.40.190.10">
    <property type="entry name" value="Periplasmic binding protein-like II"/>
    <property type="match status" value="1"/>
</dbReference>
<comment type="similarity">
    <text evidence="2">Belongs to the bacterial solute-binding protein 5 family.</text>
</comment>
<feature type="signal peptide" evidence="5">
    <location>
        <begin position="1"/>
        <end position="27"/>
    </location>
</feature>
<dbReference type="PANTHER" id="PTHR30290">
    <property type="entry name" value="PERIPLASMIC BINDING COMPONENT OF ABC TRANSPORTER"/>
    <property type="match status" value="1"/>
</dbReference>
<dbReference type="Proteomes" id="UP001519863">
    <property type="component" value="Unassembled WGS sequence"/>
</dbReference>
<evidence type="ECO:0000313" key="8">
    <source>
        <dbReference type="Proteomes" id="UP001519863"/>
    </source>
</evidence>
<evidence type="ECO:0000256" key="3">
    <source>
        <dbReference type="ARBA" id="ARBA00022448"/>
    </source>
</evidence>
<keyword evidence="8" id="KW-1185">Reference proteome</keyword>